<dbReference type="Proteomes" id="UP000295714">
    <property type="component" value="Unassembled WGS sequence"/>
</dbReference>
<dbReference type="RefSeq" id="WP_132704831.1">
    <property type="nucleotide sequence ID" value="NZ_SMGI01000002.1"/>
</dbReference>
<feature type="domain" description="NAD-dependent epimerase/dehydratase" evidence="2">
    <location>
        <begin position="4"/>
        <end position="201"/>
    </location>
</feature>
<comment type="caution">
    <text evidence="3">The sequence shown here is derived from an EMBL/GenBank/DDBJ whole genome shotgun (WGS) entry which is preliminary data.</text>
</comment>
<evidence type="ECO:0000313" key="4">
    <source>
        <dbReference type="Proteomes" id="UP000295714"/>
    </source>
</evidence>
<dbReference type="InterPro" id="IPR050177">
    <property type="entry name" value="Lipid_A_modif_metabolic_enz"/>
</dbReference>
<keyword evidence="4" id="KW-1185">Reference proteome</keyword>
<evidence type="ECO:0000313" key="3">
    <source>
        <dbReference type="EMBL" id="TCK67799.1"/>
    </source>
</evidence>
<keyword evidence="1" id="KW-1133">Transmembrane helix</keyword>
<reference evidence="3 4" key="1">
    <citation type="journal article" date="2015" name="Stand. Genomic Sci.">
        <title>Genomic Encyclopedia of Bacterial and Archaeal Type Strains, Phase III: the genomes of soil and plant-associated and newly described type strains.</title>
        <authorList>
            <person name="Whitman W.B."/>
            <person name="Woyke T."/>
            <person name="Klenk H.P."/>
            <person name="Zhou Y."/>
            <person name="Lilburn T.G."/>
            <person name="Beck B.J."/>
            <person name="De Vos P."/>
            <person name="Vandamme P."/>
            <person name="Eisen J.A."/>
            <person name="Garrity G."/>
            <person name="Hugenholtz P."/>
            <person name="Kyrpides N.C."/>
        </authorList>
    </citation>
    <scope>NUCLEOTIDE SEQUENCE [LARGE SCALE GENOMIC DNA]</scope>
    <source>
        <strain evidence="3 4">CECT 8445</strain>
    </source>
</reference>
<name>A0A4R1KU85_9FLAO</name>
<dbReference type="Gene3D" id="3.40.50.720">
    <property type="entry name" value="NAD(P)-binding Rossmann-like Domain"/>
    <property type="match status" value="1"/>
</dbReference>
<organism evidence="3 4">
    <name type="scientific">Winogradskyella wandonensis</name>
    <dbReference type="NCBI Taxonomy" id="1442586"/>
    <lineage>
        <taxon>Bacteria</taxon>
        <taxon>Pseudomonadati</taxon>
        <taxon>Bacteroidota</taxon>
        <taxon>Flavobacteriia</taxon>
        <taxon>Flavobacteriales</taxon>
        <taxon>Flavobacteriaceae</taxon>
        <taxon>Winogradskyella</taxon>
    </lineage>
</organism>
<dbReference type="InterPro" id="IPR001509">
    <property type="entry name" value="Epimerase_deHydtase"/>
</dbReference>
<proteinExistence type="predicted"/>
<dbReference type="Pfam" id="PF01370">
    <property type="entry name" value="Epimerase"/>
    <property type="match status" value="1"/>
</dbReference>
<dbReference type="SUPFAM" id="SSF51735">
    <property type="entry name" value="NAD(P)-binding Rossmann-fold domains"/>
    <property type="match status" value="1"/>
</dbReference>
<protein>
    <submittedName>
        <fullName evidence="3">Nucleoside-diphosphate-sugar epimerase</fullName>
    </submittedName>
</protein>
<dbReference type="PANTHER" id="PTHR43245:SF58">
    <property type="entry name" value="BLL5923 PROTEIN"/>
    <property type="match status" value="1"/>
</dbReference>
<gene>
    <name evidence="3" type="ORF">DFQ05_1580</name>
</gene>
<dbReference type="OrthoDB" id="329806at2"/>
<evidence type="ECO:0000259" key="2">
    <source>
        <dbReference type="Pfam" id="PF01370"/>
    </source>
</evidence>
<feature type="transmembrane region" description="Helical" evidence="1">
    <location>
        <begin position="240"/>
        <end position="259"/>
    </location>
</feature>
<accession>A0A4R1KU85</accession>
<evidence type="ECO:0000256" key="1">
    <source>
        <dbReference type="SAM" id="Phobius"/>
    </source>
</evidence>
<dbReference type="PANTHER" id="PTHR43245">
    <property type="entry name" value="BIFUNCTIONAL POLYMYXIN RESISTANCE PROTEIN ARNA"/>
    <property type="match status" value="1"/>
</dbReference>
<keyword evidence="1" id="KW-0812">Transmembrane</keyword>
<dbReference type="AlphaFoldDB" id="A0A4R1KU85"/>
<keyword evidence="1" id="KW-0472">Membrane</keyword>
<dbReference type="InterPro" id="IPR036291">
    <property type="entry name" value="NAD(P)-bd_dom_sf"/>
</dbReference>
<dbReference type="EMBL" id="SMGI01000002">
    <property type="protein sequence ID" value="TCK67799.1"/>
    <property type="molecule type" value="Genomic_DNA"/>
</dbReference>
<sequence length="304" mass="34104">MKRVLVTGASGFLGKYIISELTRLNFNFDTLGRDSTSTISADISKTIPVLSQEYDLVIHAAGKAHSIPTNDKEREEFYNINYYGTENLLSALVHKPQFIVFISTVSVYGLDSGYNISEDVELLATDAYGKSKIKAEEAIREWGKNHGVIVTILRLPLLLGATPQGNLKSMIHALERGYYFNIGKGNAQKSMVCAYDVAVFIPSIMKIGGTYNLTDGYHPTFYELSEKITEFLGLKKPISIPYYFALFGAYIGDIIQIITGRRLPLNKRQLIKLTKPLTFNDKKARTCGWNPKEVISHPAYWLEK</sequence>